<organism evidence="1 2">
    <name type="scientific">Camellia lanceoleosa</name>
    <dbReference type="NCBI Taxonomy" id="1840588"/>
    <lineage>
        <taxon>Eukaryota</taxon>
        <taxon>Viridiplantae</taxon>
        <taxon>Streptophyta</taxon>
        <taxon>Embryophyta</taxon>
        <taxon>Tracheophyta</taxon>
        <taxon>Spermatophyta</taxon>
        <taxon>Magnoliopsida</taxon>
        <taxon>eudicotyledons</taxon>
        <taxon>Gunneridae</taxon>
        <taxon>Pentapetalae</taxon>
        <taxon>asterids</taxon>
        <taxon>Ericales</taxon>
        <taxon>Theaceae</taxon>
        <taxon>Camellia</taxon>
    </lineage>
</organism>
<reference evidence="1 2" key="1">
    <citation type="journal article" date="2022" name="Plant J.">
        <title>Chromosome-level genome of Camellia lanceoleosa provides a valuable resource for understanding genome evolution and self-incompatibility.</title>
        <authorList>
            <person name="Gong W."/>
            <person name="Xiao S."/>
            <person name="Wang L."/>
            <person name="Liao Z."/>
            <person name="Chang Y."/>
            <person name="Mo W."/>
            <person name="Hu G."/>
            <person name="Li W."/>
            <person name="Zhao G."/>
            <person name="Zhu H."/>
            <person name="Hu X."/>
            <person name="Ji K."/>
            <person name="Xiang X."/>
            <person name="Song Q."/>
            <person name="Yuan D."/>
            <person name="Jin S."/>
            <person name="Zhang L."/>
        </authorList>
    </citation>
    <scope>NUCLEOTIDE SEQUENCE [LARGE SCALE GENOMIC DNA]</scope>
    <source>
        <strain evidence="1">SQ_2022a</strain>
    </source>
</reference>
<sequence length="196" mass="22604">MPICRNCISVIVSGDKTGRLMKYDPKSKETTVLLENLTFPNGVALSKDGYFILFADTTNCKILRLWRKSSKSGIVEDFAHLPGFPNNIRRNLKGEFWVAIHAKRGKILKWLLSYHWVGNTLIKFPFDITKLYSYLPKWRVCGLAVRLNEDGEVLEMLEDKRRNGWKFVSEVEEINGSLWIGSIRMPFVGIHERVSI</sequence>
<dbReference type="Proteomes" id="UP001060215">
    <property type="component" value="Chromosome 13"/>
</dbReference>
<gene>
    <name evidence="1" type="ORF">LOK49_LG12G02554</name>
</gene>
<proteinExistence type="predicted"/>
<evidence type="ECO:0000313" key="2">
    <source>
        <dbReference type="Proteomes" id="UP001060215"/>
    </source>
</evidence>
<dbReference type="EMBL" id="CM045770">
    <property type="protein sequence ID" value="KAI7990242.1"/>
    <property type="molecule type" value="Genomic_DNA"/>
</dbReference>
<protein>
    <submittedName>
        <fullName evidence="1">Protein STRICTOSIDINE SYNTHASE-LIKE 10</fullName>
    </submittedName>
</protein>
<keyword evidence="2" id="KW-1185">Reference proteome</keyword>
<name>A0ACC0FQ49_9ERIC</name>
<comment type="caution">
    <text evidence="1">The sequence shown here is derived from an EMBL/GenBank/DDBJ whole genome shotgun (WGS) entry which is preliminary data.</text>
</comment>
<accession>A0ACC0FQ49</accession>
<evidence type="ECO:0000313" key="1">
    <source>
        <dbReference type="EMBL" id="KAI7990242.1"/>
    </source>
</evidence>